<comment type="caution">
    <text evidence="12">The sequence shown here is derived from an EMBL/GenBank/DDBJ whole genome shotgun (WGS) entry which is preliminary data.</text>
</comment>
<dbReference type="PANTHER" id="PTHR43400:SF1">
    <property type="entry name" value="FUMARATE REDUCTASE"/>
    <property type="match status" value="1"/>
</dbReference>
<dbReference type="PANTHER" id="PTHR43400">
    <property type="entry name" value="FUMARATE REDUCTASE"/>
    <property type="match status" value="1"/>
</dbReference>
<feature type="region of interest" description="Disordered" evidence="10">
    <location>
        <begin position="551"/>
        <end position="570"/>
    </location>
</feature>
<evidence type="ECO:0000256" key="7">
    <source>
        <dbReference type="ARBA" id="ARBA00050832"/>
    </source>
</evidence>
<dbReference type="CDD" id="cd03784">
    <property type="entry name" value="GT1_Gtf-like"/>
    <property type="match status" value="1"/>
</dbReference>
<dbReference type="InterPro" id="IPR003953">
    <property type="entry name" value="FAD-dep_OxRdtase_2_FAD-bd"/>
</dbReference>
<organism evidence="12 13">
    <name type="scientific">Tetrapyrgos nigripes</name>
    <dbReference type="NCBI Taxonomy" id="182062"/>
    <lineage>
        <taxon>Eukaryota</taxon>
        <taxon>Fungi</taxon>
        <taxon>Dikarya</taxon>
        <taxon>Basidiomycota</taxon>
        <taxon>Agaricomycotina</taxon>
        <taxon>Agaricomycetes</taxon>
        <taxon>Agaricomycetidae</taxon>
        <taxon>Agaricales</taxon>
        <taxon>Marasmiineae</taxon>
        <taxon>Marasmiaceae</taxon>
        <taxon>Tetrapyrgos</taxon>
    </lineage>
</organism>
<accession>A0A8H5CCF6</accession>
<evidence type="ECO:0000256" key="5">
    <source>
        <dbReference type="ARBA" id="ARBA00022827"/>
    </source>
</evidence>
<dbReference type="GO" id="GO:0010181">
    <property type="term" value="F:FMN binding"/>
    <property type="evidence" value="ECO:0007669"/>
    <property type="project" value="InterPro"/>
</dbReference>
<protein>
    <recommendedName>
        <fullName evidence="8">fumarate reductase (NADH)</fullName>
        <ecNumber evidence="8">1.3.1.6</ecNumber>
    </recommendedName>
    <alternativeName>
        <fullName evidence="9">NADH-dependent fumarate reductase</fullName>
    </alternativeName>
</protein>
<keyword evidence="5" id="KW-0274">FAD</keyword>
<keyword evidence="4" id="KW-0808">Transferase</keyword>
<dbReference type="InterPro" id="IPR010960">
    <property type="entry name" value="Flavocytochrome_c"/>
</dbReference>
<dbReference type="FunFam" id="3.90.700.10:FF:000007">
    <property type="entry name" value="NADH-dependent fumarate reductase"/>
    <property type="match status" value="1"/>
</dbReference>
<evidence type="ECO:0000256" key="4">
    <source>
        <dbReference type="ARBA" id="ARBA00022679"/>
    </source>
</evidence>
<evidence type="ECO:0000256" key="8">
    <source>
        <dbReference type="ARBA" id="ARBA00067004"/>
    </source>
</evidence>
<comment type="similarity">
    <text evidence="2">Belongs to the FAD-dependent oxidoreductase 2 family. FRD/SDH subfamily.</text>
</comment>
<keyword evidence="3" id="KW-0285">Flavoprotein</keyword>
<dbReference type="InterPro" id="IPR002213">
    <property type="entry name" value="UDP_glucos_trans"/>
</dbReference>
<keyword evidence="6" id="KW-0560">Oxidoreductase</keyword>
<evidence type="ECO:0000256" key="1">
    <source>
        <dbReference type="ARBA" id="ARBA00001974"/>
    </source>
</evidence>
<dbReference type="AlphaFoldDB" id="A0A8H5CCF6"/>
<dbReference type="Gene3D" id="3.40.50.2000">
    <property type="entry name" value="Glycogen Phosphorylase B"/>
    <property type="match status" value="2"/>
</dbReference>
<dbReference type="Gene3D" id="3.90.700.10">
    <property type="entry name" value="Succinate dehydrogenase/fumarate reductase flavoprotein, catalytic domain"/>
    <property type="match status" value="1"/>
</dbReference>
<dbReference type="EC" id="1.3.1.6" evidence="8"/>
<evidence type="ECO:0000313" key="12">
    <source>
        <dbReference type="EMBL" id="KAF5339270.1"/>
    </source>
</evidence>
<dbReference type="Pfam" id="PF00890">
    <property type="entry name" value="FAD_binding_2"/>
    <property type="match status" value="1"/>
</dbReference>
<dbReference type="Pfam" id="PF00201">
    <property type="entry name" value="UDPGT"/>
    <property type="match status" value="1"/>
</dbReference>
<dbReference type="Gene3D" id="3.50.50.60">
    <property type="entry name" value="FAD/NAD(P)-binding domain"/>
    <property type="match status" value="1"/>
</dbReference>
<dbReference type="EMBL" id="JAACJM010000186">
    <property type="protein sequence ID" value="KAF5339270.1"/>
    <property type="molecule type" value="Genomic_DNA"/>
</dbReference>
<proteinExistence type="inferred from homology"/>
<gene>
    <name evidence="12" type="ORF">D9758_013333</name>
</gene>
<keyword evidence="13" id="KW-1185">Reference proteome</keyword>
<dbReference type="OrthoDB" id="10254877at2759"/>
<evidence type="ECO:0000313" key="13">
    <source>
        <dbReference type="Proteomes" id="UP000559256"/>
    </source>
</evidence>
<dbReference type="Proteomes" id="UP000559256">
    <property type="component" value="Unassembled WGS sequence"/>
</dbReference>
<dbReference type="SUPFAM" id="SSF51905">
    <property type="entry name" value="FAD/NAD(P)-binding domain"/>
    <property type="match status" value="1"/>
</dbReference>
<name>A0A8H5CCF6_9AGAR</name>
<evidence type="ECO:0000256" key="3">
    <source>
        <dbReference type="ARBA" id="ARBA00022630"/>
    </source>
</evidence>
<evidence type="ECO:0000256" key="6">
    <source>
        <dbReference type="ARBA" id="ARBA00023002"/>
    </source>
</evidence>
<evidence type="ECO:0000256" key="2">
    <source>
        <dbReference type="ARBA" id="ARBA00008040"/>
    </source>
</evidence>
<dbReference type="SUPFAM" id="SSF56425">
    <property type="entry name" value="Succinate dehydrogenase/fumarate reductase flavoprotein, catalytic domain"/>
    <property type="match status" value="1"/>
</dbReference>
<reference evidence="12 13" key="1">
    <citation type="journal article" date="2020" name="ISME J.">
        <title>Uncovering the hidden diversity of litter-decomposition mechanisms in mushroom-forming fungi.</title>
        <authorList>
            <person name="Floudas D."/>
            <person name="Bentzer J."/>
            <person name="Ahren D."/>
            <person name="Johansson T."/>
            <person name="Persson P."/>
            <person name="Tunlid A."/>
        </authorList>
    </citation>
    <scope>NUCLEOTIDE SEQUENCE [LARGE SCALE GENOMIC DNA]</scope>
    <source>
        <strain evidence="12 13">CBS 291.85</strain>
    </source>
</reference>
<evidence type="ECO:0000256" key="9">
    <source>
        <dbReference type="ARBA" id="ARBA00077246"/>
    </source>
</evidence>
<dbReference type="InterPro" id="IPR036188">
    <property type="entry name" value="FAD/NAD-bd_sf"/>
</dbReference>
<comment type="cofactor">
    <cofactor evidence="1">
        <name>FAD</name>
        <dbReference type="ChEBI" id="CHEBI:57692"/>
    </cofactor>
</comment>
<dbReference type="SUPFAM" id="SSF53756">
    <property type="entry name" value="UDP-Glycosyltransferase/glycogen phosphorylase"/>
    <property type="match status" value="1"/>
</dbReference>
<comment type="catalytic activity">
    <reaction evidence="7">
        <text>succinate + NAD(+) = fumarate + NADH + H(+)</text>
        <dbReference type="Rhea" id="RHEA:18281"/>
        <dbReference type="ChEBI" id="CHEBI:15378"/>
        <dbReference type="ChEBI" id="CHEBI:29806"/>
        <dbReference type="ChEBI" id="CHEBI:30031"/>
        <dbReference type="ChEBI" id="CHEBI:57540"/>
        <dbReference type="ChEBI" id="CHEBI:57945"/>
        <dbReference type="EC" id="1.3.1.6"/>
    </reaction>
</comment>
<dbReference type="GO" id="GO:0016156">
    <property type="term" value="F:fumarate reductase (NADH) activity"/>
    <property type="evidence" value="ECO:0007669"/>
    <property type="project" value="UniProtKB-EC"/>
</dbReference>
<dbReference type="NCBIfam" id="TIGR01813">
    <property type="entry name" value="flavo_cyto_c"/>
    <property type="match status" value="1"/>
</dbReference>
<dbReference type="InterPro" id="IPR050315">
    <property type="entry name" value="FAD-oxidoreductase_2"/>
</dbReference>
<dbReference type="GO" id="GO:0008194">
    <property type="term" value="F:UDP-glycosyltransferase activity"/>
    <property type="evidence" value="ECO:0007669"/>
    <property type="project" value="InterPro"/>
</dbReference>
<feature type="domain" description="FAD-dependent oxidoreductase 2 FAD-binding" evidence="11">
    <location>
        <begin position="654"/>
        <end position="1095"/>
    </location>
</feature>
<sequence>MPFFLYKSAHIPVTQYHCQGEPLPTDLEHPHQPSVSSFLVSPEMVQFTQKHILFHNTPTWGHQKPIIPFSMQILRSRPNVVISVLTCADVYSKLSAEVDKLPDELREDAKVRFHIIDISGVIFNPLPPVLEFEPTFKAIFNGETIKCLSSGKEYNLPPVTVALIDPFAGYAIEAIREISENKTPYLLWFTGTAGVGLQYFRQTPSEKLNMHTIRYGREQDIMPRLPEFLDSVTGETITCPGVATMYDYEKYPQELPIVGDMFIHLGRKYIASGQGMIIVSSSSFEREAIDATKKWFSSLGQVVYPVGPSLLPDTPSSAPLTSARCDAQVPVVEFLDRMQKKHGERSVVYMSFGTFFWPKNPEKVWAVIEELLATGTPLIWAHPSPFCVVPEDKLKLFQDSDIAFEMQWAPQKEILSHPVTGWFISHGGWNSAQEAMYYGIPQIYWPIGADQPLNAANMTLVKKAGFELIEVRTGEYGTRKMYRFKDSDPKDLPTFTVEAVRREIRELVTKLKGEEGLAVRKSFEKISREFLSGWNEGGEARESMDTFLKSKSRDASPVDGNNPRPFQNRPALLMSNSRTHGTRINNTMEHIRSQSIVNAIWHQTLPRPSIIVVLAVSWNSFESRGFGFISRIGGFGIRSTAGSTMSTSAPGKRVIVIGGGLAGASAAHTLLEHGSAVILLDKKPSLGGNSVKASSGINGAGTETQKAHGIEDSVEAFTKDTTASAGDDLARPHLIHALTSNSAPALSWLTSQFGVDLTLVTRLGGHSIPRTHRGKGGAPGWAITSALIKKLEQAENGTVMKNAKVTKILQEEGSSGRVVGVEYEVNGEKKVDHGSVVVATGGYGADFAGFLTQYKPDVVSLPTTNGDHATGDGHRLVQNLTGAKKGVLCDMDQIQVHPTGFVDPSNRDAKTKFLAAEALRGVGGLLIDRAGKRFVNELDRRDAVTTAMQQCIDDGKGPVRMVLNVQAYETLKAHCDFYISKGLMKKYPSAKEFTDDTGLSLDALNDTFTAHSGFAAGKAKDPFGKTNFDNADYNVNDTLFIAEMTPVVHYTMGGITVDGGAHVLDADGQKIPGLYAAGEVIGGVHGRNRLGGSSLLEAVVFGRLAGENAAKDS</sequence>
<dbReference type="InterPro" id="IPR027477">
    <property type="entry name" value="Succ_DH/fumarate_Rdtase_cat_sf"/>
</dbReference>
<evidence type="ECO:0000256" key="10">
    <source>
        <dbReference type="SAM" id="MobiDB-lite"/>
    </source>
</evidence>
<evidence type="ECO:0000259" key="11">
    <source>
        <dbReference type="Pfam" id="PF00890"/>
    </source>
</evidence>